<organism evidence="1">
    <name type="scientific">Mycobacterium leprae</name>
    <dbReference type="NCBI Taxonomy" id="1769"/>
    <lineage>
        <taxon>Bacteria</taxon>
        <taxon>Bacillati</taxon>
        <taxon>Actinomycetota</taxon>
        <taxon>Actinomycetes</taxon>
        <taxon>Mycobacteriales</taxon>
        <taxon>Mycobacteriaceae</taxon>
        <taxon>Mycobacterium</taxon>
    </lineage>
</organism>
<name>Q49678_MYCLR</name>
<dbReference type="GO" id="GO:0003824">
    <property type="term" value="F:catalytic activity"/>
    <property type="evidence" value="ECO:0007669"/>
    <property type="project" value="InterPro"/>
</dbReference>
<protein>
    <submittedName>
        <fullName evidence="1">B1308_C3_195</fullName>
    </submittedName>
</protein>
<dbReference type="InterPro" id="IPR003673">
    <property type="entry name" value="CoA-Trfase_fam_III"/>
</dbReference>
<dbReference type="Pfam" id="PF02515">
    <property type="entry name" value="CoA_transf_3"/>
    <property type="match status" value="1"/>
</dbReference>
<dbReference type="EMBL" id="U00012">
    <property type="protein sequence ID" value="AAA85930.1"/>
    <property type="molecule type" value="Genomic_DNA"/>
</dbReference>
<reference evidence="1" key="2">
    <citation type="journal article" date="1995" name="Gene">
        <title>Genomic organization of the mycobacterial sigma gene cluster.</title>
        <authorList>
            <person name="Doukhan L."/>
            <person name="Predich M."/>
            <person name="Nair G."/>
            <person name="Dussurget O."/>
            <person name="Mandic-Mulec I."/>
            <person name="Cole S.T."/>
            <person name="Smith D.R."/>
            <person name="Smith I."/>
        </authorList>
    </citation>
    <scope>NUCLEOTIDE SEQUENCE</scope>
</reference>
<dbReference type="Gene3D" id="3.30.1540.10">
    <property type="entry name" value="formyl-coa transferase, domain 3"/>
    <property type="match status" value="1"/>
</dbReference>
<dbReference type="SUPFAM" id="SSF89796">
    <property type="entry name" value="CoA-transferase family III (CaiB/BaiF)"/>
    <property type="match status" value="1"/>
</dbReference>
<proteinExistence type="predicted"/>
<evidence type="ECO:0000313" key="1">
    <source>
        <dbReference type="EMBL" id="AAA85930.1"/>
    </source>
</evidence>
<dbReference type="InterPro" id="IPR023606">
    <property type="entry name" value="CoA-Trfase_III_dom_1_sf"/>
</dbReference>
<dbReference type="InterPro" id="IPR044855">
    <property type="entry name" value="CoA-Trfase_III_dom3_sf"/>
</dbReference>
<accession>Q49678</accession>
<reference evidence="1" key="1">
    <citation type="submission" date="1994-03" db="EMBL/GenBank/DDBJ databases">
        <authorList>
            <person name="Robison K."/>
        </authorList>
    </citation>
    <scope>NUCLEOTIDE SEQUENCE</scope>
</reference>
<sequence>MYVPKHWKKLCSTISQTDIVDDKRFSDQRTRAVNYAELANELQTTLTTKVTVEWVELPQQGGLIAHLAHTWKQVVDTPLFAENDPALHVGSGSRRLEPSQVIHTPARYSSFNAAVTKSTIGLLASTTTCL</sequence>
<dbReference type="AlphaFoldDB" id="Q49678"/>